<protein>
    <submittedName>
        <fullName evidence="4">Rho-GAP domain-containing protein</fullName>
    </submittedName>
</protein>
<reference evidence="2 3" key="2">
    <citation type="submission" date="2018-11" db="EMBL/GenBank/DDBJ databases">
        <authorList>
            <consortium name="Pathogen Informatics"/>
        </authorList>
    </citation>
    <scope>NUCLEOTIDE SEQUENCE [LARGE SCALE GENOMIC DNA]</scope>
    <source>
        <strain evidence="2">Dakar</strain>
        <strain evidence="3">Dakar, Senegal</strain>
    </source>
</reference>
<evidence type="ECO:0000256" key="1">
    <source>
        <dbReference type="SAM" id="MobiDB-lite"/>
    </source>
</evidence>
<feature type="region of interest" description="Disordered" evidence="1">
    <location>
        <begin position="83"/>
        <end position="109"/>
    </location>
</feature>
<evidence type="ECO:0000313" key="4">
    <source>
        <dbReference type="WBParaSite" id="SCUD_0000868001-mRNA-1"/>
    </source>
</evidence>
<gene>
    <name evidence="2" type="ORF">SCUD_LOCUS8680</name>
</gene>
<keyword evidence="3" id="KW-1185">Reference proteome</keyword>
<feature type="compositionally biased region" description="Acidic residues" evidence="1">
    <location>
        <begin position="91"/>
        <end position="109"/>
    </location>
</feature>
<proteinExistence type="predicted"/>
<dbReference type="AlphaFoldDB" id="A0A183K117"/>
<name>A0A183K117_9TREM</name>
<evidence type="ECO:0000313" key="2">
    <source>
        <dbReference type="EMBL" id="VDP31952.1"/>
    </source>
</evidence>
<reference evidence="4" key="1">
    <citation type="submission" date="2016-06" db="UniProtKB">
        <authorList>
            <consortium name="WormBaseParasite"/>
        </authorList>
    </citation>
    <scope>IDENTIFICATION</scope>
</reference>
<evidence type="ECO:0000313" key="3">
    <source>
        <dbReference type="Proteomes" id="UP000279833"/>
    </source>
</evidence>
<organism evidence="4">
    <name type="scientific">Schistosoma curassoni</name>
    <dbReference type="NCBI Taxonomy" id="6186"/>
    <lineage>
        <taxon>Eukaryota</taxon>
        <taxon>Metazoa</taxon>
        <taxon>Spiralia</taxon>
        <taxon>Lophotrochozoa</taxon>
        <taxon>Platyhelminthes</taxon>
        <taxon>Trematoda</taxon>
        <taxon>Digenea</taxon>
        <taxon>Strigeidida</taxon>
        <taxon>Schistosomatoidea</taxon>
        <taxon>Schistosomatidae</taxon>
        <taxon>Schistosoma</taxon>
    </lineage>
</organism>
<sequence>MYYPFPSSIPNFLFNWKLVCPLPQKAVVDGIRPMDVEYAALALLIHPFISVSDPRCSSMMLPKYVNTFTSSKEYHINLQVDEKIKEKKDDDGGDGDNDDDDDDDDDATA</sequence>
<dbReference type="Proteomes" id="UP000279833">
    <property type="component" value="Unassembled WGS sequence"/>
</dbReference>
<dbReference type="WBParaSite" id="SCUD_0000868001-mRNA-1">
    <property type="protein sequence ID" value="SCUD_0000868001-mRNA-1"/>
    <property type="gene ID" value="SCUD_0000868001"/>
</dbReference>
<dbReference type="EMBL" id="UZAK01032856">
    <property type="protein sequence ID" value="VDP31952.1"/>
    <property type="molecule type" value="Genomic_DNA"/>
</dbReference>
<accession>A0A183K117</accession>